<dbReference type="GO" id="GO:0051301">
    <property type="term" value="P:cell division"/>
    <property type="evidence" value="ECO:0007669"/>
    <property type="project" value="UniProtKB-KW"/>
</dbReference>
<evidence type="ECO:0000259" key="15">
    <source>
        <dbReference type="Pfam" id="PF00275"/>
    </source>
</evidence>
<dbReference type="Gene3D" id="3.65.10.10">
    <property type="entry name" value="Enolpyruvate transferase domain"/>
    <property type="match status" value="2"/>
</dbReference>
<evidence type="ECO:0000256" key="2">
    <source>
        <dbReference type="ARBA" id="ARBA00004752"/>
    </source>
</evidence>
<evidence type="ECO:0000256" key="10">
    <source>
        <dbReference type="ARBA" id="ARBA00038367"/>
    </source>
</evidence>
<keyword evidence="8" id="KW-0131">Cell cycle</keyword>
<evidence type="ECO:0000256" key="7">
    <source>
        <dbReference type="ARBA" id="ARBA00022984"/>
    </source>
</evidence>
<proteinExistence type="inferred from homology"/>
<evidence type="ECO:0000256" key="9">
    <source>
        <dbReference type="ARBA" id="ARBA00023316"/>
    </source>
</evidence>
<dbReference type="EC" id="2.5.1.7" evidence="11 14"/>
<evidence type="ECO:0000256" key="12">
    <source>
        <dbReference type="ARBA" id="ARBA00039754"/>
    </source>
</evidence>
<dbReference type="GO" id="GO:0009252">
    <property type="term" value="P:peptidoglycan biosynthetic process"/>
    <property type="evidence" value="ECO:0007669"/>
    <property type="project" value="UniProtKB-UniRule"/>
</dbReference>
<evidence type="ECO:0000256" key="14">
    <source>
        <dbReference type="NCBIfam" id="TIGR01072"/>
    </source>
</evidence>
<dbReference type="PANTHER" id="PTHR43783:SF1">
    <property type="entry name" value="UDP-N-ACETYLGLUCOSAMINE 1-CARBOXYVINYLTRANSFERASE"/>
    <property type="match status" value="1"/>
</dbReference>
<evidence type="ECO:0000256" key="8">
    <source>
        <dbReference type="ARBA" id="ARBA00023306"/>
    </source>
</evidence>
<comment type="pathway">
    <text evidence="2">Cell wall biogenesis; peptidoglycan biosynthesis.</text>
</comment>
<comment type="caution">
    <text evidence="16">The sequence shown here is derived from an EMBL/GenBank/DDBJ whole genome shotgun (WGS) entry which is preliminary data.</text>
</comment>
<comment type="similarity">
    <text evidence="10">Belongs to the EPSP synthase family. MurA subfamily.</text>
</comment>
<keyword evidence="6" id="KW-0133">Cell shape</keyword>
<gene>
    <name evidence="16" type="ORF">A3D99_00060</name>
</gene>
<dbReference type="InterPro" id="IPR050068">
    <property type="entry name" value="MurA_subfamily"/>
</dbReference>
<dbReference type="AlphaFoldDB" id="A0A1G1X0X3"/>
<sequence length="415" mass="43325">MHLEIHGPSRLSGEIPVYGSKNAALPLLAASLLTPETVVLTNMPKIRDVDSMNAILASLGAQVSHTGDVVRITASDIHSKSISVEAIGLLRGSILLFGALLGRDKFVSLPLPGGDIIGARPIDVHLDGFIQLGAQVTSDADMVTVDGSSMKAGLVVLKEFSVTATENLLLACATLPGTTTIHIAAAEPHVIALCQMLRGMGAEIVGEGTHTITITGTPQLGGVEFTNIPDMLEAGFFILLAAASKSELTVTGVPVQDLLLFFKRCDDIGIKYTISGDSVRVLPSTLSSFAIQALPYPGIATDLQAPFAVIATQAAGSSLIHDPMYEGRFKHVAELVKMGANAVVCDPHRVIINGPTALVGRRIPSLDIRSGATLVMAGLIAQGTTIIDQAEIIERGYANLVDRLTAVGASIAAHE</sequence>
<evidence type="ECO:0000256" key="3">
    <source>
        <dbReference type="ARBA" id="ARBA00022490"/>
    </source>
</evidence>
<evidence type="ECO:0000313" key="16">
    <source>
        <dbReference type="EMBL" id="OGY33662.1"/>
    </source>
</evidence>
<dbReference type="SUPFAM" id="SSF55205">
    <property type="entry name" value="EPT/RTPC-like"/>
    <property type="match status" value="1"/>
</dbReference>
<dbReference type="InterPro" id="IPR001986">
    <property type="entry name" value="Enolpyruvate_Tfrase_dom"/>
</dbReference>
<keyword evidence="4" id="KW-0132">Cell division</keyword>
<accession>A0A1G1X0X3</accession>
<dbReference type="Proteomes" id="UP000177528">
    <property type="component" value="Unassembled WGS sequence"/>
</dbReference>
<dbReference type="GO" id="GO:0008360">
    <property type="term" value="P:regulation of cell shape"/>
    <property type="evidence" value="ECO:0007669"/>
    <property type="project" value="UniProtKB-KW"/>
</dbReference>
<feature type="domain" description="Enolpyruvate transferase" evidence="15">
    <location>
        <begin position="6"/>
        <end position="404"/>
    </location>
</feature>
<comment type="subcellular location">
    <subcellularLocation>
        <location evidence="1">Cytoplasm</location>
    </subcellularLocation>
</comment>
<dbReference type="NCBIfam" id="NF006873">
    <property type="entry name" value="PRK09369.1"/>
    <property type="match status" value="1"/>
</dbReference>
<dbReference type="GO" id="GO:0019277">
    <property type="term" value="P:UDP-N-acetylgalactosamine biosynthetic process"/>
    <property type="evidence" value="ECO:0007669"/>
    <property type="project" value="InterPro"/>
</dbReference>
<evidence type="ECO:0000256" key="13">
    <source>
        <dbReference type="ARBA" id="ARBA00047527"/>
    </source>
</evidence>
<dbReference type="InterPro" id="IPR036968">
    <property type="entry name" value="Enolpyruvate_Tfrase_sf"/>
</dbReference>
<dbReference type="NCBIfam" id="TIGR01072">
    <property type="entry name" value="murA"/>
    <property type="match status" value="1"/>
</dbReference>
<keyword evidence="7" id="KW-0573">Peptidoglycan synthesis</keyword>
<evidence type="ECO:0000256" key="6">
    <source>
        <dbReference type="ARBA" id="ARBA00022960"/>
    </source>
</evidence>
<protein>
    <recommendedName>
        <fullName evidence="12 14">UDP-N-acetylglucosamine 1-carboxyvinyltransferase</fullName>
        <ecNumber evidence="11 14">2.5.1.7</ecNumber>
    </recommendedName>
</protein>
<dbReference type="EMBL" id="MHHR01000027">
    <property type="protein sequence ID" value="OGY33662.1"/>
    <property type="molecule type" value="Genomic_DNA"/>
</dbReference>
<dbReference type="GO" id="GO:0005737">
    <property type="term" value="C:cytoplasm"/>
    <property type="evidence" value="ECO:0007669"/>
    <property type="project" value="UniProtKB-SubCell"/>
</dbReference>
<keyword evidence="3" id="KW-0963">Cytoplasm</keyword>
<keyword evidence="9" id="KW-0961">Cell wall biogenesis/degradation</keyword>
<name>A0A1G1X0X3_9BACT</name>
<keyword evidence="5 16" id="KW-0808">Transferase</keyword>
<evidence type="ECO:0000256" key="5">
    <source>
        <dbReference type="ARBA" id="ARBA00022679"/>
    </source>
</evidence>
<organism evidence="16 17">
    <name type="scientific">Candidatus Andersenbacteria bacterium RIFCSPHIGHO2_12_FULL_45_11</name>
    <dbReference type="NCBI Taxonomy" id="1797281"/>
    <lineage>
        <taxon>Bacteria</taxon>
        <taxon>Candidatus Anderseniibacteriota</taxon>
    </lineage>
</organism>
<evidence type="ECO:0000256" key="1">
    <source>
        <dbReference type="ARBA" id="ARBA00004496"/>
    </source>
</evidence>
<comment type="catalytic activity">
    <reaction evidence="13">
        <text>phosphoenolpyruvate + UDP-N-acetyl-alpha-D-glucosamine = UDP-N-acetyl-3-O-(1-carboxyvinyl)-alpha-D-glucosamine + phosphate</text>
        <dbReference type="Rhea" id="RHEA:18681"/>
        <dbReference type="ChEBI" id="CHEBI:43474"/>
        <dbReference type="ChEBI" id="CHEBI:57705"/>
        <dbReference type="ChEBI" id="CHEBI:58702"/>
        <dbReference type="ChEBI" id="CHEBI:68483"/>
        <dbReference type="EC" id="2.5.1.7"/>
    </reaction>
</comment>
<dbReference type="InterPro" id="IPR005750">
    <property type="entry name" value="UDP_GlcNAc_COvinyl_MurA"/>
</dbReference>
<reference evidence="16 17" key="1">
    <citation type="journal article" date="2016" name="Nat. Commun.">
        <title>Thousands of microbial genomes shed light on interconnected biogeochemical processes in an aquifer system.</title>
        <authorList>
            <person name="Anantharaman K."/>
            <person name="Brown C.T."/>
            <person name="Hug L.A."/>
            <person name="Sharon I."/>
            <person name="Castelle C.J."/>
            <person name="Probst A.J."/>
            <person name="Thomas B.C."/>
            <person name="Singh A."/>
            <person name="Wilkins M.J."/>
            <person name="Karaoz U."/>
            <person name="Brodie E.L."/>
            <person name="Williams K.H."/>
            <person name="Hubbard S.S."/>
            <person name="Banfield J.F."/>
        </authorList>
    </citation>
    <scope>NUCLEOTIDE SEQUENCE [LARGE SCALE GENOMIC DNA]</scope>
</reference>
<dbReference type="Pfam" id="PF00275">
    <property type="entry name" value="EPSP_synthase"/>
    <property type="match status" value="1"/>
</dbReference>
<dbReference type="InterPro" id="IPR013792">
    <property type="entry name" value="RNA3'P_cycl/enolpyr_Trfase_a/b"/>
</dbReference>
<dbReference type="GO" id="GO:0071555">
    <property type="term" value="P:cell wall organization"/>
    <property type="evidence" value="ECO:0007669"/>
    <property type="project" value="UniProtKB-KW"/>
</dbReference>
<evidence type="ECO:0000256" key="11">
    <source>
        <dbReference type="ARBA" id="ARBA00039108"/>
    </source>
</evidence>
<evidence type="ECO:0000313" key="17">
    <source>
        <dbReference type="Proteomes" id="UP000177528"/>
    </source>
</evidence>
<dbReference type="GO" id="GO:0008760">
    <property type="term" value="F:UDP-N-acetylglucosamine 1-carboxyvinyltransferase activity"/>
    <property type="evidence" value="ECO:0007669"/>
    <property type="project" value="UniProtKB-UniRule"/>
</dbReference>
<dbReference type="PANTHER" id="PTHR43783">
    <property type="entry name" value="UDP-N-ACETYLGLUCOSAMINE 1-CARBOXYVINYLTRANSFERASE"/>
    <property type="match status" value="1"/>
</dbReference>
<evidence type="ECO:0000256" key="4">
    <source>
        <dbReference type="ARBA" id="ARBA00022618"/>
    </source>
</evidence>